<dbReference type="SUPFAM" id="SSF53756">
    <property type="entry name" value="UDP-Glycosyltransferase/glycogen phosphorylase"/>
    <property type="match status" value="1"/>
</dbReference>
<evidence type="ECO:0000256" key="1">
    <source>
        <dbReference type="ARBA" id="ARBA00009995"/>
    </source>
</evidence>
<dbReference type="Gene3D" id="3.40.50.2000">
    <property type="entry name" value="Glycogen Phosphorylase B"/>
    <property type="match status" value="2"/>
</dbReference>
<accession>A0AAV1QXB9</accession>
<name>A0AAV1QXB9_9ROSI</name>
<dbReference type="CDD" id="cd03784">
    <property type="entry name" value="GT1_Gtf-like"/>
    <property type="match status" value="1"/>
</dbReference>
<dbReference type="AlphaFoldDB" id="A0AAV1QXB9"/>
<keyword evidence="2" id="KW-0328">Glycosyltransferase</keyword>
<evidence type="ECO:0000256" key="3">
    <source>
        <dbReference type="ARBA" id="ARBA00022679"/>
    </source>
</evidence>
<comment type="caution">
    <text evidence="4">The sequence shown here is derived from an EMBL/GenBank/DDBJ whole genome shotgun (WGS) entry which is preliminary data.</text>
</comment>
<dbReference type="FunFam" id="3.40.50.2000:FF:000060">
    <property type="entry name" value="Glycosyltransferase"/>
    <property type="match status" value="1"/>
</dbReference>
<dbReference type="InterPro" id="IPR002213">
    <property type="entry name" value="UDP_glucos_trans"/>
</dbReference>
<dbReference type="GO" id="GO:0035251">
    <property type="term" value="F:UDP-glucosyltransferase activity"/>
    <property type="evidence" value="ECO:0007669"/>
    <property type="project" value="TreeGrafter"/>
</dbReference>
<organism evidence="4 5">
    <name type="scientific">Dovyalis caffra</name>
    <dbReference type="NCBI Taxonomy" id="77055"/>
    <lineage>
        <taxon>Eukaryota</taxon>
        <taxon>Viridiplantae</taxon>
        <taxon>Streptophyta</taxon>
        <taxon>Embryophyta</taxon>
        <taxon>Tracheophyta</taxon>
        <taxon>Spermatophyta</taxon>
        <taxon>Magnoliopsida</taxon>
        <taxon>eudicotyledons</taxon>
        <taxon>Gunneridae</taxon>
        <taxon>Pentapetalae</taxon>
        <taxon>rosids</taxon>
        <taxon>fabids</taxon>
        <taxon>Malpighiales</taxon>
        <taxon>Salicaceae</taxon>
        <taxon>Flacourtieae</taxon>
        <taxon>Dovyalis</taxon>
    </lineage>
</organism>
<evidence type="ECO:0000313" key="5">
    <source>
        <dbReference type="Proteomes" id="UP001314170"/>
    </source>
</evidence>
<keyword evidence="3" id="KW-0808">Transferase</keyword>
<dbReference type="PANTHER" id="PTHR48047">
    <property type="entry name" value="GLYCOSYLTRANSFERASE"/>
    <property type="match status" value="1"/>
</dbReference>
<dbReference type="EMBL" id="CAWUPB010000851">
    <property type="protein sequence ID" value="CAK7326427.1"/>
    <property type="molecule type" value="Genomic_DNA"/>
</dbReference>
<dbReference type="PANTHER" id="PTHR48047:SF28">
    <property type="entry name" value="F11M15.8 PROTEIN"/>
    <property type="match status" value="1"/>
</dbReference>
<dbReference type="Pfam" id="PF00201">
    <property type="entry name" value="UDPGT"/>
    <property type="match status" value="1"/>
</dbReference>
<dbReference type="FunFam" id="3.40.50.2000:FF:000143">
    <property type="entry name" value="UDP-glycosyltransferase 89B1"/>
    <property type="match status" value="1"/>
</dbReference>
<keyword evidence="5" id="KW-1185">Reference proteome</keyword>
<dbReference type="Proteomes" id="UP001314170">
    <property type="component" value="Unassembled WGS sequence"/>
</dbReference>
<sequence length="466" mass="51210">MTTAVEQPPHVLVFPYPAQGHTLPLLDLTDQLCLHSLTITILTTPKNLPTLSPLLSTHPQIHTLVLPLPSHPLIPAGIENVKELGNAGNLPIIAASTKLFDPILQWFKSHSNPPVAIISDLFLGWTQHLAQHLNIPRFAFYPSGAFLAGVLNYCWDHLEIVKSSDVVDFVDLPGSPSFTEEHLPSLFRRYRESDPDCLLVKDSLTANKLSYGFIFNSFEALEGEYLSFLKREFGDERVYAAGPVSLLGPDRAVRGDPEMGSSGNVFEWLDGCPDGSVLYVCFGSQKLLNKKQMEALANGLEKSMARFLWVVKAGTTRQVEDGYGVLPDGFEERVAGRGLVIREWAPQVKILSHRAVVTVGGTRLLEGIVAGVMILTWPMEADQFINARLLVEELGVGVRACEGTNTVPDSDKLAKVIGESTSEKGVDVKMKAKELKKKALEAVREGGSSSNDLDRLIKELFKLKVH</sequence>
<proteinExistence type="inferred from homology"/>
<comment type="similarity">
    <text evidence="1">Belongs to the UDP-glycosyltransferase family.</text>
</comment>
<protein>
    <submittedName>
        <fullName evidence="4">Uncharacterized protein</fullName>
    </submittedName>
</protein>
<evidence type="ECO:0000313" key="4">
    <source>
        <dbReference type="EMBL" id="CAK7326427.1"/>
    </source>
</evidence>
<evidence type="ECO:0000256" key="2">
    <source>
        <dbReference type="ARBA" id="ARBA00022676"/>
    </source>
</evidence>
<reference evidence="4 5" key="1">
    <citation type="submission" date="2024-01" db="EMBL/GenBank/DDBJ databases">
        <authorList>
            <person name="Waweru B."/>
        </authorList>
    </citation>
    <scope>NUCLEOTIDE SEQUENCE [LARGE SCALE GENOMIC DNA]</scope>
</reference>
<gene>
    <name evidence="4" type="ORF">DCAF_LOCUS4127</name>
</gene>